<organism evidence="1 2">
    <name type="scientific">Colletotrichum trifolii</name>
    <dbReference type="NCBI Taxonomy" id="5466"/>
    <lineage>
        <taxon>Eukaryota</taxon>
        <taxon>Fungi</taxon>
        <taxon>Dikarya</taxon>
        <taxon>Ascomycota</taxon>
        <taxon>Pezizomycotina</taxon>
        <taxon>Sordariomycetes</taxon>
        <taxon>Hypocreomycetidae</taxon>
        <taxon>Glomerellales</taxon>
        <taxon>Glomerellaceae</taxon>
        <taxon>Colletotrichum</taxon>
        <taxon>Colletotrichum orbiculare species complex</taxon>
    </lineage>
</organism>
<evidence type="ECO:0000313" key="2">
    <source>
        <dbReference type="Proteomes" id="UP000295703"/>
    </source>
</evidence>
<dbReference type="EMBL" id="RYZW01000015">
    <property type="protein sequence ID" value="TDZ67853.1"/>
    <property type="molecule type" value="Genomic_DNA"/>
</dbReference>
<comment type="caution">
    <text evidence="1">The sequence shown here is derived from an EMBL/GenBank/DDBJ whole genome shotgun (WGS) entry which is preliminary data.</text>
</comment>
<name>A0A4R8RLG0_COLTR</name>
<dbReference type="PANTHER" id="PTHR12265:SF14">
    <property type="entry name" value="INDOLE-DITERPENE BIOSYNTHESIS PROTEIN PAXU"/>
    <property type="match status" value="1"/>
</dbReference>
<accession>A0A4R8RLG0</accession>
<dbReference type="PANTHER" id="PTHR12265">
    <property type="entry name" value="TRANSMEMBRANE PROTEIN 53"/>
    <property type="match status" value="1"/>
</dbReference>
<dbReference type="InterPro" id="IPR029058">
    <property type="entry name" value="AB_hydrolase_fold"/>
</dbReference>
<evidence type="ECO:0008006" key="3">
    <source>
        <dbReference type="Google" id="ProtNLM"/>
    </source>
</evidence>
<dbReference type="Pfam" id="PF05705">
    <property type="entry name" value="DUF829"/>
    <property type="match status" value="1"/>
</dbReference>
<keyword evidence="2" id="KW-1185">Reference proteome</keyword>
<evidence type="ECO:0000313" key="1">
    <source>
        <dbReference type="EMBL" id="TDZ67853.1"/>
    </source>
</evidence>
<sequence length="289" mass="32042">MPPKPTNFPGFTAIGERIFVREGEEAAEGASPPANHPRAIILFSWGDANPKHVAKFTDAYRKFFPHAKQIAILSPIFKVIVESVEARRRGMKPVIDAAYPPDVLGTATEDAVLVQSMSNAGAITYSAALDAYRERHGKSMPHRLTVWDSTPGDPMMTWATLKRWSNATAMGLAPLVPLPYLVTQVLAGLVLALLRAYQLAIGWVPAPVFAGNTVRDENFVAIHTRHLFLYGRDDRIIAAHEIEANIAASRDKGYVDDVVRFEGSDHVAHMRMFPERYWGEVLASWKKAQ</sequence>
<protein>
    <recommendedName>
        <fullName evidence="3">Transmembrane protein 53</fullName>
    </recommendedName>
</protein>
<gene>
    <name evidence="1" type="ORF">CTRI78_v002634</name>
</gene>
<dbReference type="SUPFAM" id="SSF53474">
    <property type="entry name" value="alpha/beta-Hydrolases"/>
    <property type="match status" value="1"/>
</dbReference>
<reference evidence="1 2" key="1">
    <citation type="submission" date="2018-12" db="EMBL/GenBank/DDBJ databases">
        <title>Genome sequence and assembly of Colletotrichum trifolii.</title>
        <authorList>
            <person name="Gan P."/>
            <person name="Shirasu K."/>
        </authorList>
    </citation>
    <scope>NUCLEOTIDE SEQUENCE [LARGE SCALE GENOMIC DNA]</scope>
    <source>
        <strain evidence="1 2">543-2</strain>
    </source>
</reference>
<proteinExistence type="predicted"/>
<dbReference type="InterPro" id="IPR008547">
    <property type="entry name" value="DUF829_TMEM53"/>
</dbReference>
<dbReference type="Proteomes" id="UP000295703">
    <property type="component" value="Unassembled WGS sequence"/>
</dbReference>
<dbReference type="AlphaFoldDB" id="A0A4R8RLG0"/>